<evidence type="ECO:0000313" key="1">
    <source>
        <dbReference type="EMBL" id="KAK9738123.1"/>
    </source>
</evidence>
<keyword evidence="2" id="KW-1185">Reference proteome</keyword>
<evidence type="ECO:0000313" key="2">
    <source>
        <dbReference type="Proteomes" id="UP001458880"/>
    </source>
</evidence>
<sequence length="112" mass="12880">MNVSKAIDEIAKALDCGKGIVYSIRKEKENHLPISVQKTKQSKNTRLQIHNEHVQILGRCKVHSFFLRNIPPTLEMILSATSHDVAILNFSRSIFYGLFKDIALHLKKLERR</sequence>
<protein>
    <submittedName>
        <fullName evidence="1">Uncharacterized protein</fullName>
    </submittedName>
</protein>
<dbReference type="EMBL" id="JASPKY010000090">
    <property type="protein sequence ID" value="KAK9738123.1"/>
    <property type="molecule type" value="Genomic_DNA"/>
</dbReference>
<gene>
    <name evidence="1" type="ORF">QE152_g10143</name>
</gene>
<dbReference type="AlphaFoldDB" id="A0AAW1LV89"/>
<name>A0AAW1LV89_POPJA</name>
<proteinExistence type="predicted"/>
<organism evidence="1 2">
    <name type="scientific">Popillia japonica</name>
    <name type="common">Japanese beetle</name>
    <dbReference type="NCBI Taxonomy" id="7064"/>
    <lineage>
        <taxon>Eukaryota</taxon>
        <taxon>Metazoa</taxon>
        <taxon>Ecdysozoa</taxon>
        <taxon>Arthropoda</taxon>
        <taxon>Hexapoda</taxon>
        <taxon>Insecta</taxon>
        <taxon>Pterygota</taxon>
        <taxon>Neoptera</taxon>
        <taxon>Endopterygota</taxon>
        <taxon>Coleoptera</taxon>
        <taxon>Polyphaga</taxon>
        <taxon>Scarabaeiformia</taxon>
        <taxon>Scarabaeidae</taxon>
        <taxon>Rutelinae</taxon>
        <taxon>Popillia</taxon>
    </lineage>
</organism>
<accession>A0AAW1LV89</accession>
<comment type="caution">
    <text evidence="1">The sequence shown here is derived from an EMBL/GenBank/DDBJ whole genome shotgun (WGS) entry which is preliminary data.</text>
</comment>
<dbReference type="Proteomes" id="UP001458880">
    <property type="component" value="Unassembled WGS sequence"/>
</dbReference>
<reference evidence="1 2" key="1">
    <citation type="journal article" date="2024" name="BMC Genomics">
        <title>De novo assembly and annotation of Popillia japonica's genome with initial clues to its potential as an invasive pest.</title>
        <authorList>
            <person name="Cucini C."/>
            <person name="Boschi S."/>
            <person name="Funari R."/>
            <person name="Cardaioli E."/>
            <person name="Iannotti N."/>
            <person name="Marturano G."/>
            <person name="Paoli F."/>
            <person name="Bruttini M."/>
            <person name="Carapelli A."/>
            <person name="Frati F."/>
            <person name="Nardi F."/>
        </authorList>
    </citation>
    <scope>NUCLEOTIDE SEQUENCE [LARGE SCALE GENOMIC DNA]</scope>
    <source>
        <strain evidence="1">DMR45628</strain>
    </source>
</reference>